<name>A0A6J4REV4_9ACTN</name>
<feature type="compositionally biased region" description="Low complexity" evidence="1">
    <location>
        <begin position="29"/>
        <end position="64"/>
    </location>
</feature>
<feature type="region of interest" description="Disordered" evidence="1">
    <location>
        <begin position="1"/>
        <end position="77"/>
    </location>
</feature>
<organism evidence="2">
    <name type="scientific">uncultured Solirubrobacteraceae bacterium</name>
    <dbReference type="NCBI Taxonomy" id="1162706"/>
    <lineage>
        <taxon>Bacteria</taxon>
        <taxon>Bacillati</taxon>
        <taxon>Actinomycetota</taxon>
        <taxon>Thermoleophilia</taxon>
        <taxon>Solirubrobacterales</taxon>
        <taxon>Solirubrobacteraceae</taxon>
        <taxon>environmental samples</taxon>
    </lineage>
</organism>
<proteinExistence type="predicted"/>
<evidence type="ECO:0000256" key="1">
    <source>
        <dbReference type="SAM" id="MobiDB-lite"/>
    </source>
</evidence>
<dbReference type="EMBL" id="CADCVS010000036">
    <property type="protein sequence ID" value="CAA9471998.1"/>
    <property type="molecule type" value="Genomic_DNA"/>
</dbReference>
<gene>
    <name evidence="2" type="ORF">AVDCRST_MAG30-179</name>
</gene>
<feature type="non-terminal residue" evidence="2">
    <location>
        <position position="77"/>
    </location>
</feature>
<protein>
    <submittedName>
        <fullName evidence="2">Uncharacterized protein</fullName>
    </submittedName>
</protein>
<dbReference type="AlphaFoldDB" id="A0A6J4REV4"/>
<reference evidence="2" key="1">
    <citation type="submission" date="2020-02" db="EMBL/GenBank/DDBJ databases">
        <authorList>
            <person name="Meier V. D."/>
        </authorList>
    </citation>
    <scope>NUCLEOTIDE SEQUENCE</scope>
    <source>
        <strain evidence="2">AVDCRST_MAG30</strain>
    </source>
</reference>
<sequence length="77" mass="7809">SGRRGAAARWSCATRPAGGPSRRGGWPCGARAGSPPGSRSRRCGASPVAGACGSRSASRATPPCGRRRRYRGPPAFA</sequence>
<evidence type="ECO:0000313" key="2">
    <source>
        <dbReference type="EMBL" id="CAA9471998.1"/>
    </source>
</evidence>
<accession>A0A6J4REV4</accession>
<feature type="non-terminal residue" evidence="2">
    <location>
        <position position="1"/>
    </location>
</feature>